<keyword evidence="9" id="KW-1185">Reference proteome</keyword>
<feature type="domain" description="NADH:flavin oxidoreductase/NADH oxidase N-terminal" evidence="7">
    <location>
        <begin position="64"/>
        <end position="406"/>
    </location>
</feature>
<name>A0A2T3Z6D9_TRIA4</name>
<accession>A0A2T3Z6D9</accession>
<dbReference type="EMBL" id="KZ679263">
    <property type="protein sequence ID" value="PTB40320.1"/>
    <property type="molecule type" value="Genomic_DNA"/>
</dbReference>
<evidence type="ECO:0000313" key="9">
    <source>
        <dbReference type="Proteomes" id="UP000240493"/>
    </source>
</evidence>
<reference evidence="8 9" key="1">
    <citation type="submission" date="2016-07" db="EMBL/GenBank/DDBJ databases">
        <title>Multiple horizontal gene transfer events from other fungi enriched the ability of initially mycotrophic Trichoderma (Ascomycota) to feed on dead plant biomass.</title>
        <authorList>
            <consortium name="DOE Joint Genome Institute"/>
            <person name="Aerts A."/>
            <person name="Atanasova L."/>
            <person name="Chenthamara K."/>
            <person name="Zhang J."/>
            <person name="Grujic M."/>
            <person name="Henrissat B."/>
            <person name="Kuo A."/>
            <person name="Salamov A."/>
            <person name="Lipzen A."/>
            <person name="Labutti K."/>
            <person name="Barry K."/>
            <person name="Miao Y."/>
            <person name="Rahimi M.J."/>
            <person name="Shen Q."/>
            <person name="Grigoriev I.V."/>
            <person name="Kubicek C.P."/>
            <person name="Druzhinina I.S."/>
        </authorList>
    </citation>
    <scope>NUCLEOTIDE SEQUENCE [LARGE SCALE GENOMIC DNA]</scope>
    <source>
        <strain evidence="8 9">CBS 433.97</strain>
    </source>
</reference>
<evidence type="ECO:0000259" key="7">
    <source>
        <dbReference type="Pfam" id="PF00724"/>
    </source>
</evidence>
<dbReference type="GO" id="GO:0050661">
    <property type="term" value="F:NADP binding"/>
    <property type="evidence" value="ECO:0007669"/>
    <property type="project" value="InterPro"/>
</dbReference>
<dbReference type="OrthoDB" id="72788at2759"/>
<evidence type="ECO:0000256" key="3">
    <source>
        <dbReference type="ARBA" id="ARBA00022643"/>
    </source>
</evidence>
<sequence>MPTITTNNNNKNNNDNNSSNSSNDNKMAPLQGAIGAIDAAPGVSFYTPRQEPAAGTAKDEDCPSLFKPINIGGMTIHNRIVVSPMCQYSSPDGFATQWHKSLINSFSARGPGLIFMEAHSVSPYGRITPSDAGLWSDAHIEPLAEIVEFAHSQGVKIGIQLQHAGRKASRLSPWLEMTKVSKGKDFGWPNEVISCSPVPFSPDTCLPREMTKADIESLKKDWVAAAKRALKAGFDTILFQAAFGFLLHSFLSPAANQRQDNYGGSFENRIRLLIEIVDLIKAEVPAGFPIGVRMPATDHLEYDESMPQWNLEQSTKLAKILAEHGVDYIDVSSGALDRRQKMKYGKGYQVHLAKQIKKALAGTSVIVGVSGSVITGQQAQDILDTSAADVVVSGRAFVKNPNLVWQWADELGVDIHVASQFGWGFGKARGLPSKPKPNPKSKI</sequence>
<gene>
    <name evidence="8" type="ORF">M441DRAFT_59109</name>
</gene>
<dbReference type="SUPFAM" id="SSF51395">
    <property type="entry name" value="FMN-linked oxidoreductases"/>
    <property type="match status" value="1"/>
</dbReference>
<dbReference type="AlphaFoldDB" id="A0A2T3Z6D9"/>
<proteinExistence type="predicted"/>
<evidence type="ECO:0000256" key="2">
    <source>
        <dbReference type="ARBA" id="ARBA00022630"/>
    </source>
</evidence>
<dbReference type="InterPro" id="IPR001155">
    <property type="entry name" value="OxRdtase_FMN_N"/>
</dbReference>
<dbReference type="STRING" id="1042311.A0A2T3Z6D9"/>
<evidence type="ECO:0000256" key="6">
    <source>
        <dbReference type="SAM" id="MobiDB-lite"/>
    </source>
</evidence>
<feature type="region of interest" description="Disordered" evidence="6">
    <location>
        <begin position="1"/>
        <end position="28"/>
    </location>
</feature>
<dbReference type="GO" id="GO:0003959">
    <property type="term" value="F:NADPH dehydrogenase activity"/>
    <property type="evidence" value="ECO:0007669"/>
    <property type="project" value="InterPro"/>
</dbReference>
<keyword evidence="5" id="KW-0560">Oxidoreductase</keyword>
<dbReference type="Gene3D" id="3.20.20.70">
    <property type="entry name" value="Aldolase class I"/>
    <property type="match status" value="1"/>
</dbReference>
<keyword evidence="4" id="KW-0521">NADP</keyword>
<keyword evidence="2" id="KW-0285">Flavoprotein</keyword>
<evidence type="ECO:0000256" key="4">
    <source>
        <dbReference type="ARBA" id="ARBA00022857"/>
    </source>
</evidence>
<dbReference type="InterPro" id="IPR044152">
    <property type="entry name" value="YqjM-like"/>
</dbReference>
<feature type="compositionally biased region" description="Low complexity" evidence="6">
    <location>
        <begin position="7"/>
        <end position="26"/>
    </location>
</feature>
<dbReference type="GO" id="GO:0010181">
    <property type="term" value="F:FMN binding"/>
    <property type="evidence" value="ECO:0007669"/>
    <property type="project" value="InterPro"/>
</dbReference>
<dbReference type="Pfam" id="PF00724">
    <property type="entry name" value="Oxidored_FMN"/>
    <property type="match status" value="1"/>
</dbReference>
<comment type="cofactor">
    <cofactor evidence="1">
        <name>FMN</name>
        <dbReference type="ChEBI" id="CHEBI:58210"/>
    </cofactor>
</comment>
<evidence type="ECO:0000256" key="5">
    <source>
        <dbReference type="ARBA" id="ARBA00023002"/>
    </source>
</evidence>
<evidence type="ECO:0000256" key="1">
    <source>
        <dbReference type="ARBA" id="ARBA00001917"/>
    </source>
</evidence>
<dbReference type="PANTHER" id="PTHR43303">
    <property type="entry name" value="NADPH DEHYDROGENASE C23G7.10C-RELATED"/>
    <property type="match status" value="1"/>
</dbReference>
<keyword evidence="3" id="KW-0288">FMN</keyword>
<evidence type="ECO:0000313" key="8">
    <source>
        <dbReference type="EMBL" id="PTB40320.1"/>
    </source>
</evidence>
<dbReference type="PANTHER" id="PTHR43303:SF4">
    <property type="entry name" value="NADPH DEHYDROGENASE C23G7.10C-RELATED"/>
    <property type="match status" value="1"/>
</dbReference>
<dbReference type="InterPro" id="IPR013785">
    <property type="entry name" value="Aldolase_TIM"/>
</dbReference>
<dbReference type="CDD" id="cd02932">
    <property type="entry name" value="OYE_YqiM_FMN"/>
    <property type="match status" value="1"/>
</dbReference>
<organism evidence="8 9">
    <name type="scientific">Trichoderma asperellum (strain ATCC 204424 / CBS 433.97 / NBRC 101777)</name>
    <dbReference type="NCBI Taxonomy" id="1042311"/>
    <lineage>
        <taxon>Eukaryota</taxon>
        <taxon>Fungi</taxon>
        <taxon>Dikarya</taxon>
        <taxon>Ascomycota</taxon>
        <taxon>Pezizomycotina</taxon>
        <taxon>Sordariomycetes</taxon>
        <taxon>Hypocreomycetidae</taxon>
        <taxon>Hypocreales</taxon>
        <taxon>Hypocreaceae</taxon>
        <taxon>Trichoderma</taxon>
    </lineage>
</organism>
<protein>
    <recommendedName>
        <fullName evidence="7">NADH:flavin oxidoreductase/NADH oxidase N-terminal domain-containing protein</fullName>
    </recommendedName>
</protein>
<dbReference type="Proteomes" id="UP000240493">
    <property type="component" value="Unassembled WGS sequence"/>
</dbReference>